<dbReference type="GO" id="GO:0000977">
    <property type="term" value="F:RNA polymerase II transcription regulatory region sequence-specific DNA binding"/>
    <property type="evidence" value="ECO:0007669"/>
    <property type="project" value="TreeGrafter"/>
</dbReference>
<feature type="compositionally biased region" description="Basic residues" evidence="7">
    <location>
        <begin position="314"/>
        <end position="328"/>
    </location>
</feature>
<dbReference type="EMBL" id="CAJHNH020002768">
    <property type="protein sequence ID" value="CAG5127661.1"/>
    <property type="molecule type" value="Genomic_DNA"/>
</dbReference>
<keyword evidence="6" id="KW-0539">Nucleus</keyword>
<dbReference type="AlphaFoldDB" id="A0A8S3ZLU4"/>
<dbReference type="GO" id="GO:0000981">
    <property type="term" value="F:DNA-binding transcription factor activity, RNA polymerase II-specific"/>
    <property type="evidence" value="ECO:0007669"/>
    <property type="project" value="TreeGrafter"/>
</dbReference>
<keyword evidence="4" id="KW-0238">DNA-binding</keyword>
<protein>
    <recommendedName>
        <fullName evidence="8">PAS domain-containing protein</fullName>
    </recommendedName>
</protein>
<feature type="non-terminal residue" evidence="9">
    <location>
        <position position="1"/>
    </location>
</feature>
<proteinExistence type="predicted"/>
<gene>
    <name evidence="9" type="ORF">CUNI_LOCUS13219</name>
</gene>
<sequence>VEMTGSSMFDYVHHHDHAELIEQLGMSLVSRYLMVSGHNKPDHKSFCLRMKSTLTKRGVHIKTSGYRVSGNPNNINENNNSSEPTPFGFVGMAIALPPPTITEMRLELDTFITRMSPDFKVIYCEPVISELVDLTAEDVTGRLLYDLCHVEDLRKLRTSHLDILNKGQALTEYYRLINRRGGHTWIQTCATTLLGSKNPEDENILAINFVVSDSNLTDCAMDLWQVTGDVSSSMSSSSNSPCRQEKLKDIRHKLVIHRPQKVPHHVLSLHEMRTQASRIEHLVQQFLTSQKESSKADVELLTMNQKDLGNFYNKNKRRKMDNPRKRRNSSCDRQDSNHVKALNLTTNGCRDPIITKSLSMSTLALQKSGTVVDSNSKTHRPVNPLNADSTTSASPEDLSIKRTHARSLSQAVNEDSRGDYLDIQTADASGNIQQPVTDIHAIHSTSPLSVTRNTVRELEAAMHRHLSAASFHQQQNNSTSITSTDTGKSPRGISNINSSRAPPSHKVMPTQWHTSSREGRTNILPATTLLHSLYNNRETVIKTNSKYQPTFLNMETPTSLLTPPEPDPTIYKDHSNPFSHANQDSFGHNYIYDRETNPEAKDLSNRDHYSFISYKDHIPTSYLDHLSSSLCKDHFVSHYKELSHFKEMSHYKELSPYKDIPSFTIPGLMSPSGRAHHTYPSFYPQLASALTSSTTDVCSMTPPSPNSSRHQQTHIGHSPFGFEL</sequence>
<dbReference type="GO" id="GO:0005634">
    <property type="term" value="C:nucleus"/>
    <property type="evidence" value="ECO:0007669"/>
    <property type="project" value="UniProtKB-SubCell"/>
</dbReference>
<feature type="compositionally biased region" description="Polar residues" evidence="7">
    <location>
        <begin position="470"/>
        <end position="501"/>
    </location>
</feature>
<feature type="region of interest" description="Disordered" evidence="7">
    <location>
        <begin position="697"/>
        <end position="724"/>
    </location>
</feature>
<feature type="domain" description="PAS" evidence="8">
    <location>
        <begin position="100"/>
        <end position="167"/>
    </location>
</feature>
<dbReference type="Proteomes" id="UP000678393">
    <property type="component" value="Unassembled WGS sequence"/>
</dbReference>
<evidence type="ECO:0000256" key="2">
    <source>
        <dbReference type="ARBA" id="ARBA00022737"/>
    </source>
</evidence>
<dbReference type="CDD" id="cd00130">
    <property type="entry name" value="PAS"/>
    <property type="match status" value="1"/>
</dbReference>
<dbReference type="Gene3D" id="3.30.450.20">
    <property type="entry name" value="PAS domain"/>
    <property type="match status" value="2"/>
</dbReference>
<dbReference type="SUPFAM" id="SSF55785">
    <property type="entry name" value="PYP-like sensor domain (PAS domain)"/>
    <property type="match status" value="1"/>
</dbReference>
<evidence type="ECO:0000256" key="1">
    <source>
        <dbReference type="ARBA" id="ARBA00004123"/>
    </source>
</evidence>
<evidence type="ECO:0000256" key="3">
    <source>
        <dbReference type="ARBA" id="ARBA00023015"/>
    </source>
</evidence>
<evidence type="ECO:0000256" key="7">
    <source>
        <dbReference type="SAM" id="MobiDB-lite"/>
    </source>
</evidence>
<reference evidence="9" key="1">
    <citation type="submission" date="2021-04" db="EMBL/GenBank/DDBJ databases">
        <authorList>
            <consortium name="Molecular Ecology Group"/>
        </authorList>
    </citation>
    <scope>NUCLEOTIDE SEQUENCE</scope>
</reference>
<evidence type="ECO:0000259" key="8">
    <source>
        <dbReference type="PROSITE" id="PS50112"/>
    </source>
</evidence>
<evidence type="ECO:0000256" key="4">
    <source>
        <dbReference type="ARBA" id="ARBA00023125"/>
    </source>
</evidence>
<comment type="subcellular location">
    <subcellularLocation>
        <location evidence="1">Nucleus</location>
    </subcellularLocation>
</comment>
<dbReference type="FunFam" id="3.30.450.20:FF:000021">
    <property type="entry name" value="Neuronal PAS domain-containing protein 3"/>
    <property type="match status" value="1"/>
</dbReference>
<organism evidence="9 10">
    <name type="scientific">Candidula unifasciata</name>
    <dbReference type="NCBI Taxonomy" id="100452"/>
    <lineage>
        <taxon>Eukaryota</taxon>
        <taxon>Metazoa</taxon>
        <taxon>Spiralia</taxon>
        <taxon>Lophotrochozoa</taxon>
        <taxon>Mollusca</taxon>
        <taxon>Gastropoda</taxon>
        <taxon>Heterobranchia</taxon>
        <taxon>Euthyneura</taxon>
        <taxon>Panpulmonata</taxon>
        <taxon>Eupulmonata</taxon>
        <taxon>Stylommatophora</taxon>
        <taxon>Helicina</taxon>
        <taxon>Helicoidea</taxon>
        <taxon>Geomitridae</taxon>
        <taxon>Candidula</taxon>
    </lineage>
</organism>
<keyword evidence="5" id="KW-0804">Transcription</keyword>
<dbReference type="InterPro" id="IPR035965">
    <property type="entry name" value="PAS-like_dom_sf"/>
</dbReference>
<dbReference type="PROSITE" id="PS50112">
    <property type="entry name" value="PAS"/>
    <property type="match status" value="1"/>
</dbReference>
<keyword evidence="10" id="KW-1185">Reference proteome</keyword>
<dbReference type="Pfam" id="PF14598">
    <property type="entry name" value="PAS_11"/>
    <property type="match status" value="1"/>
</dbReference>
<evidence type="ECO:0000313" key="9">
    <source>
        <dbReference type="EMBL" id="CAG5127661.1"/>
    </source>
</evidence>
<feature type="region of interest" description="Disordered" evidence="7">
    <location>
        <begin position="470"/>
        <end position="516"/>
    </location>
</feature>
<feature type="region of interest" description="Disordered" evidence="7">
    <location>
        <begin position="309"/>
        <end position="337"/>
    </location>
</feature>
<keyword evidence="3" id="KW-0805">Transcription regulation</keyword>
<evidence type="ECO:0000256" key="5">
    <source>
        <dbReference type="ARBA" id="ARBA00023163"/>
    </source>
</evidence>
<comment type="caution">
    <text evidence="9">The sequence shown here is derived from an EMBL/GenBank/DDBJ whole genome shotgun (WGS) entry which is preliminary data.</text>
</comment>
<name>A0A8S3ZLU4_9EUPU</name>
<evidence type="ECO:0000313" key="10">
    <source>
        <dbReference type="Proteomes" id="UP000678393"/>
    </source>
</evidence>
<accession>A0A8S3ZLU4</accession>
<feature type="region of interest" description="Disordered" evidence="7">
    <location>
        <begin position="369"/>
        <end position="398"/>
    </location>
</feature>
<dbReference type="PANTHER" id="PTHR23043">
    <property type="entry name" value="HYPOXIA-INDUCIBLE FACTOR 1 ALPHA"/>
    <property type="match status" value="1"/>
</dbReference>
<dbReference type="SMART" id="SM00091">
    <property type="entry name" value="PAS"/>
    <property type="match status" value="1"/>
</dbReference>
<dbReference type="InterPro" id="IPR000014">
    <property type="entry name" value="PAS"/>
</dbReference>
<evidence type="ECO:0000256" key="6">
    <source>
        <dbReference type="ARBA" id="ARBA00023242"/>
    </source>
</evidence>
<dbReference type="PANTHER" id="PTHR23043:SF26">
    <property type="entry name" value="PROTEIN TRACHEALESS"/>
    <property type="match status" value="1"/>
</dbReference>
<keyword evidence="2" id="KW-0677">Repeat</keyword>
<dbReference type="OrthoDB" id="6021714at2759"/>
<feature type="compositionally biased region" description="Polar residues" evidence="7">
    <location>
        <begin position="706"/>
        <end position="715"/>
    </location>
</feature>